<dbReference type="Gene3D" id="3.40.720.10">
    <property type="entry name" value="Alkaline Phosphatase, subunit A"/>
    <property type="match status" value="1"/>
</dbReference>
<sequence length="495" mass="54279">MPSLIRRRQFIDTAARAGLGALAFPFALRSALSAPAGHPPNIVFIMADDLGLRHLGCYGGDKIQTPNIDRLAAEGVRFTQTDAGCTVCAPSRSCLMTGLHGGHAPVRGNSGGIPLRDEDITIAEVLKAAGYVTGGYGKWGQGEIGTEGVPYSQGFDEFFGYYHQIHAHFYYPEYLWKNDLRWPLPGNQSGGRLPGDANGQRTQYAPDVILEQALNFIRTNQDRPFFCYISSIIPHVELCVPDQDLAPYLGKFPETPFVDPRPGYQGSVHPRATYAAMVSHLDRNVGEVLDLLKELGLEDNTVVFFTSDNGAQGGFGGIGADFFDFFKPMEPFRGTKGSMYEGGLRVPMVVRWPGKIRPGTVNDSLVWYFPDVLPTLAELAGAIVPAGLDGLSVLPTLAEGGAAGAKQPRHDFLYWELSDEDGLRQAVRMGNWKAVRNAPKGPLELFDLQNDPGETTDLSSSNSEVLRRIEDYLKVCRTAPRPQIEPARVKDRNYF</sequence>
<evidence type="ECO:0000313" key="5">
    <source>
        <dbReference type="Proteomes" id="UP000176992"/>
    </source>
</evidence>
<name>A0A1F5YE97_9BACT</name>
<dbReference type="CDD" id="cd16145">
    <property type="entry name" value="ARS_like"/>
    <property type="match status" value="1"/>
</dbReference>
<keyword evidence="2" id="KW-0378">Hydrolase</keyword>
<dbReference type="Proteomes" id="UP000176992">
    <property type="component" value="Unassembled WGS sequence"/>
</dbReference>
<dbReference type="PANTHER" id="PTHR42693">
    <property type="entry name" value="ARYLSULFATASE FAMILY MEMBER"/>
    <property type="match status" value="1"/>
</dbReference>
<dbReference type="Pfam" id="PF00884">
    <property type="entry name" value="Sulfatase"/>
    <property type="match status" value="1"/>
</dbReference>
<evidence type="ECO:0000256" key="2">
    <source>
        <dbReference type="ARBA" id="ARBA00022801"/>
    </source>
</evidence>
<reference evidence="4 5" key="1">
    <citation type="journal article" date="2016" name="Nat. Commun.">
        <title>Thousands of microbial genomes shed light on interconnected biogeochemical processes in an aquifer system.</title>
        <authorList>
            <person name="Anantharaman K."/>
            <person name="Brown C.T."/>
            <person name="Hug L.A."/>
            <person name="Sharon I."/>
            <person name="Castelle C.J."/>
            <person name="Probst A.J."/>
            <person name="Thomas B.C."/>
            <person name="Singh A."/>
            <person name="Wilkins M.J."/>
            <person name="Karaoz U."/>
            <person name="Brodie E.L."/>
            <person name="Williams K.H."/>
            <person name="Hubbard S.S."/>
            <person name="Banfield J.F."/>
        </authorList>
    </citation>
    <scope>NUCLEOTIDE SEQUENCE [LARGE SCALE GENOMIC DNA]</scope>
</reference>
<comment type="caution">
    <text evidence="4">The sequence shown here is derived from an EMBL/GenBank/DDBJ whole genome shotgun (WGS) entry which is preliminary data.</text>
</comment>
<dbReference type="AlphaFoldDB" id="A0A1F5YE97"/>
<dbReference type="GO" id="GO:0004065">
    <property type="term" value="F:arylsulfatase activity"/>
    <property type="evidence" value="ECO:0007669"/>
    <property type="project" value="TreeGrafter"/>
</dbReference>
<proteinExistence type="inferred from homology"/>
<organism evidence="4 5">
    <name type="scientific">Candidatus Glassbacteria bacterium GWA2_58_10</name>
    <dbReference type="NCBI Taxonomy" id="1817865"/>
    <lineage>
        <taxon>Bacteria</taxon>
        <taxon>Candidatus Glassiibacteriota</taxon>
    </lineage>
</organism>
<accession>A0A1F5YE97</accession>
<dbReference type="Gene3D" id="3.30.1120.10">
    <property type="match status" value="1"/>
</dbReference>
<gene>
    <name evidence="4" type="ORF">A2Z86_03725</name>
</gene>
<dbReference type="EMBL" id="MFIV01000098">
    <property type="protein sequence ID" value="OGF98479.1"/>
    <property type="molecule type" value="Genomic_DNA"/>
</dbReference>
<comment type="similarity">
    <text evidence="1">Belongs to the sulfatase family.</text>
</comment>
<feature type="domain" description="Sulfatase N-terminal" evidence="3">
    <location>
        <begin position="40"/>
        <end position="382"/>
    </location>
</feature>
<dbReference type="InterPro" id="IPR006311">
    <property type="entry name" value="TAT_signal"/>
</dbReference>
<dbReference type="InterPro" id="IPR017850">
    <property type="entry name" value="Alkaline_phosphatase_core_sf"/>
</dbReference>
<dbReference type="SUPFAM" id="SSF53649">
    <property type="entry name" value="Alkaline phosphatase-like"/>
    <property type="match status" value="1"/>
</dbReference>
<evidence type="ECO:0000313" key="4">
    <source>
        <dbReference type="EMBL" id="OGF98479.1"/>
    </source>
</evidence>
<evidence type="ECO:0000259" key="3">
    <source>
        <dbReference type="Pfam" id="PF00884"/>
    </source>
</evidence>
<dbReference type="InterPro" id="IPR000917">
    <property type="entry name" value="Sulfatase_N"/>
</dbReference>
<evidence type="ECO:0000256" key="1">
    <source>
        <dbReference type="ARBA" id="ARBA00008779"/>
    </source>
</evidence>
<dbReference type="InterPro" id="IPR050738">
    <property type="entry name" value="Sulfatase"/>
</dbReference>
<dbReference type="PROSITE" id="PS51318">
    <property type="entry name" value="TAT"/>
    <property type="match status" value="1"/>
</dbReference>
<dbReference type="PANTHER" id="PTHR42693:SF53">
    <property type="entry name" value="ENDO-4-O-SULFATASE"/>
    <property type="match status" value="1"/>
</dbReference>
<protein>
    <recommendedName>
        <fullName evidence="3">Sulfatase N-terminal domain-containing protein</fullName>
    </recommendedName>
</protein>